<keyword evidence="2" id="KW-1185">Reference proteome</keyword>
<evidence type="ECO:0000313" key="1">
    <source>
        <dbReference type="EMBL" id="KFX20083.1"/>
    </source>
</evidence>
<evidence type="ECO:0008006" key="3">
    <source>
        <dbReference type="Google" id="ProtNLM"/>
    </source>
</evidence>
<sequence length="110" mass="12629">MKFKLSVSEKGVYYEEFDFWDNAILKALFEYDRLLELGIIDKNVDEEKFCEIITLLSVSPYVVSSLPNSNFHLDSISSDDIPPVTLERIRLVVSQPISKFIHFGLNLGNN</sequence>
<proteinExistence type="predicted"/>
<dbReference type="RefSeq" id="WP_039304345.1">
    <property type="nucleotide sequence ID" value="NZ_JQHL01000004.1"/>
</dbReference>
<protein>
    <recommendedName>
        <fullName evidence="3">CdiI immunity protein domain-containing protein</fullName>
    </recommendedName>
</protein>
<dbReference type="Proteomes" id="UP000032869">
    <property type="component" value="Unassembled WGS sequence"/>
</dbReference>
<evidence type="ECO:0000313" key="2">
    <source>
        <dbReference type="Proteomes" id="UP000032869"/>
    </source>
</evidence>
<name>A0ABR4V0M5_9GAMM</name>
<gene>
    <name evidence="1" type="ORF">JV35_11495</name>
</gene>
<accession>A0ABR4V0M5</accession>
<comment type="caution">
    <text evidence="1">The sequence shown here is derived from an EMBL/GenBank/DDBJ whole genome shotgun (WGS) entry which is preliminary data.</text>
</comment>
<reference evidence="1 2" key="1">
    <citation type="submission" date="2014-08" db="EMBL/GenBank/DDBJ databases">
        <title>Genome sequences of NCPPB Pectobacterium isolates.</title>
        <authorList>
            <person name="Glover R.H."/>
            <person name="Sapp M."/>
            <person name="Elphinstone J."/>
        </authorList>
    </citation>
    <scope>NUCLEOTIDE SEQUENCE [LARGE SCALE GENOMIC DNA]</scope>
    <source>
        <strain evidence="1 2">NCPPB 2793</strain>
    </source>
</reference>
<dbReference type="EMBL" id="JQHL01000004">
    <property type="protein sequence ID" value="KFX20083.1"/>
    <property type="molecule type" value="Genomic_DNA"/>
</dbReference>
<organism evidence="1 2">
    <name type="scientific">Pectobacterium betavasculorum</name>
    <dbReference type="NCBI Taxonomy" id="55207"/>
    <lineage>
        <taxon>Bacteria</taxon>
        <taxon>Pseudomonadati</taxon>
        <taxon>Pseudomonadota</taxon>
        <taxon>Gammaproteobacteria</taxon>
        <taxon>Enterobacterales</taxon>
        <taxon>Pectobacteriaceae</taxon>
        <taxon>Pectobacterium</taxon>
    </lineage>
</organism>